<dbReference type="STRING" id="35722.A0A0B7N470"/>
<name>A0A0B7N470_9FUNG</name>
<dbReference type="PANTHER" id="PTHR31905">
    <property type="entry name" value="COILED-COIL DOMAIN-CONTAINING PROTEIN 58"/>
    <property type="match status" value="1"/>
</dbReference>
<dbReference type="InterPro" id="IPR019171">
    <property type="entry name" value="MIX23"/>
</dbReference>
<dbReference type="Pfam" id="PF09774">
    <property type="entry name" value="MIX23"/>
    <property type="match status" value="1"/>
</dbReference>
<dbReference type="PANTHER" id="PTHR31905:SF2">
    <property type="entry name" value="PROTEIN MIX23"/>
    <property type="match status" value="1"/>
</dbReference>
<evidence type="ECO:0008006" key="4">
    <source>
        <dbReference type="Google" id="ProtNLM"/>
    </source>
</evidence>
<gene>
    <name evidence="2" type="primary">PARPA_07124.1 scaffold 26363</name>
</gene>
<dbReference type="Proteomes" id="UP000054107">
    <property type="component" value="Unassembled WGS sequence"/>
</dbReference>
<evidence type="ECO:0000256" key="1">
    <source>
        <dbReference type="ARBA" id="ARBA00024204"/>
    </source>
</evidence>
<reference evidence="2 3" key="1">
    <citation type="submission" date="2014-09" db="EMBL/GenBank/DDBJ databases">
        <authorList>
            <person name="Ellenberger Sabrina"/>
        </authorList>
    </citation>
    <scope>NUCLEOTIDE SEQUENCE [LARGE SCALE GENOMIC DNA]</scope>
    <source>
        <strain evidence="2 3">CBS 412.66</strain>
    </source>
</reference>
<dbReference type="AlphaFoldDB" id="A0A0B7N470"/>
<protein>
    <recommendedName>
        <fullName evidence="4">Caffeine-induced death protein 2</fullName>
    </recommendedName>
</protein>
<evidence type="ECO:0000313" key="2">
    <source>
        <dbReference type="EMBL" id="CEP13081.1"/>
    </source>
</evidence>
<organism evidence="2 3">
    <name type="scientific">Parasitella parasitica</name>
    <dbReference type="NCBI Taxonomy" id="35722"/>
    <lineage>
        <taxon>Eukaryota</taxon>
        <taxon>Fungi</taxon>
        <taxon>Fungi incertae sedis</taxon>
        <taxon>Mucoromycota</taxon>
        <taxon>Mucoromycotina</taxon>
        <taxon>Mucoromycetes</taxon>
        <taxon>Mucorales</taxon>
        <taxon>Mucorineae</taxon>
        <taxon>Mucoraceae</taxon>
        <taxon>Parasitella</taxon>
    </lineage>
</organism>
<evidence type="ECO:0000313" key="3">
    <source>
        <dbReference type="Proteomes" id="UP000054107"/>
    </source>
</evidence>
<keyword evidence="3" id="KW-1185">Reference proteome</keyword>
<proteinExistence type="inferred from homology"/>
<dbReference type="EMBL" id="LN729218">
    <property type="protein sequence ID" value="CEP13081.1"/>
    <property type="molecule type" value="Genomic_DNA"/>
</dbReference>
<comment type="similarity">
    <text evidence="1">Belongs to the MIX23 family.</text>
</comment>
<accession>A0A0B7N470</accession>
<sequence>MSTPKRELTPSICFNFSFFKDFMKEFRKVDDNIINRLNSTSTQSEGVCGEFFKQMSEAYAQRDQAIDYCLKLMDEDLDKKNKKLQEDPDDFDVKNSIFTQESMRQSVSNERFVEEIIRERTLQVFKNKCRAFDVTSLEKQ</sequence>
<dbReference type="GO" id="GO:0005758">
    <property type="term" value="C:mitochondrial intermembrane space"/>
    <property type="evidence" value="ECO:0007669"/>
    <property type="project" value="InterPro"/>
</dbReference>
<dbReference type="OrthoDB" id="5593818at2759"/>